<dbReference type="InterPro" id="IPR001584">
    <property type="entry name" value="Integrase_cat-core"/>
</dbReference>
<comment type="caution">
    <text evidence="3">The sequence shown here is derived from an EMBL/GenBank/DDBJ whole genome shotgun (WGS) entry which is preliminary data.</text>
</comment>
<dbReference type="InterPro" id="IPR012337">
    <property type="entry name" value="RNaseH-like_sf"/>
</dbReference>
<evidence type="ECO:0000313" key="4">
    <source>
        <dbReference type="Proteomes" id="UP001596203"/>
    </source>
</evidence>
<feature type="region of interest" description="Disordered" evidence="1">
    <location>
        <begin position="316"/>
        <end position="335"/>
    </location>
</feature>
<dbReference type="Proteomes" id="UP001596203">
    <property type="component" value="Unassembled WGS sequence"/>
</dbReference>
<feature type="domain" description="Integrase catalytic" evidence="2">
    <location>
        <begin position="156"/>
        <end position="344"/>
    </location>
</feature>
<proteinExistence type="predicted"/>
<dbReference type="Gene3D" id="3.30.420.10">
    <property type="entry name" value="Ribonuclease H-like superfamily/Ribonuclease H"/>
    <property type="match status" value="1"/>
</dbReference>
<sequence>MIAGMVVRLLYLGMIRLFSGLGLLIRSDKALLVEVLALRHEIAVLRRHVHGPPRLSWPDRAILSALARLLPRRIRAHRIVTPATLLNWHRRLLRRRWTYPNKPGRPPVSDEIRDLVLRLAGENPRWGHRRVQGELQRLGHRIGAGTIRRILARRRVGPPPRQQDTSWRAFLRNQAAGLLAIDFFHLDTVLLRRLYALVVMEVATRRVHLLGITAHPTGQWVTQQARNLLMDLGEHANRIRFLIRDRDAKYPTAFDAVFTAAGITVIKTPPRTPRANCFIERWGRSLRNECTDHMLHYNERHARTVIDEYVDHFTNHRPHQGRQQRPPNHDPTVVIPMDKPVRRRRRLGGVINEYHRAA</sequence>
<dbReference type="EMBL" id="JBHSPR010000100">
    <property type="protein sequence ID" value="MFC6023653.1"/>
    <property type="molecule type" value="Genomic_DNA"/>
</dbReference>
<dbReference type="InterPro" id="IPR036397">
    <property type="entry name" value="RNaseH_sf"/>
</dbReference>
<organism evidence="3 4">
    <name type="scientific">Plantactinospora solaniradicis</name>
    <dbReference type="NCBI Taxonomy" id="1723736"/>
    <lineage>
        <taxon>Bacteria</taxon>
        <taxon>Bacillati</taxon>
        <taxon>Actinomycetota</taxon>
        <taxon>Actinomycetes</taxon>
        <taxon>Micromonosporales</taxon>
        <taxon>Micromonosporaceae</taxon>
        <taxon>Plantactinospora</taxon>
    </lineage>
</organism>
<accession>A0ABW1KSK6</accession>
<evidence type="ECO:0000259" key="2">
    <source>
        <dbReference type="PROSITE" id="PS50994"/>
    </source>
</evidence>
<reference evidence="4" key="1">
    <citation type="journal article" date="2019" name="Int. J. Syst. Evol. Microbiol.">
        <title>The Global Catalogue of Microorganisms (GCM) 10K type strain sequencing project: providing services to taxonomists for standard genome sequencing and annotation.</title>
        <authorList>
            <consortium name="The Broad Institute Genomics Platform"/>
            <consortium name="The Broad Institute Genome Sequencing Center for Infectious Disease"/>
            <person name="Wu L."/>
            <person name="Ma J."/>
        </authorList>
    </citation>
    <scope>NUCLEOTIDE SEQUENCE [LARGE SCALE GENOMIC DNA]</scope>
    <source>
        <strain evidence="4">ZS-35-S2</strain>
    </source>
</reference>
<dbReference type="PANTHER" id="PTHR47515">
    <property type="entry name" value="LOW CALCIUM RESPONSE LOCUS PROTEIN T"/>
    <property type="match status" value="1"/>
</dbReference>
<dbReference type="PANTHER" id="PTHR47515:SF2">
    <property type="entry name" value="INTEGRASE CORE DOMAIN PROTEIN"/>
    <property type="match status" value="1"/>
</dbReference>
<dbReference type="RefSeq" id="WP_377434236.1">
    <property type="nucleotide sequence ID" value="NZ_JBHSPR010000100.1"/>
</dbReference>
<dbReference type="PROSITE" id="PS50994">
    <property type="entry name" value="INTEGRASE"/>
    <property type="match status" value="1"/>
</dbReference>
<gene>
    <name evidence="3" type="ORF">ACFP2T_46810</name>
</gene>
<dbReference type="SUPFAM" id="SSF53098">
    <property type="entry name" value="Ribonuclease H-like"/>
    <property type="match status" value="1"/>
</dbReference>
<keyword evidence="4" id="KW-1185">Reference proteome</keyword>
<dbReference type="Pfam" id="PF13683">
    <property type="entry name" value="rve_3"/>
    <property type="match status" value="1"/>
</dbReference>
<evidence type="ECO:0000256" key="1">
    <source>
        <dbReference type="SAM" id="MobiDB-lite"/>
    </source>
</evidence>
<protein>
    <submittedName>
        <fullName evidence="3">Integrase core domain-containing protein</fullName>
    </submittedName>
</protein>
<evidence type="ECO:0000313" key="3">
    <source>
        <dbReference type="EMBL" id="MFC6023653.1"/>
    </source>
</evidence>
<name>A0ABW1KSK6_9ACTN</name>